<dbReference type="RefSeq" id="WP_068811556.1">
    <property type="nucleotide sequence ID" value="NZ_BMIY01000002.1"/>
</dbReference>
<dbReference type="SUPFAM" id="SSF52799">
    <property type="entry name" value="(Phosphotyrosine protein) phosphatases II"/>
    <property type="match status" value="1"/>
</dbReference>
<dbReference type="PROSITE" id="PS50056">
    <property type="entry name" value="TYR_PHOSPHATASE_2"/>
    <property type="match status" value="1"/>
</dbReference>
<dbReference type="Proteomes" id="UP000627715">
    <property type="component" value="Unassembled WGS sequence"/>
</dbReference>
<protein>
    <submittedName>
        <fullName evidence="4">Protein-tyrosine-phosphatase</fullName>
    </submittedName>
</protein>
<dbReference type="InterPro" id="IPR026893">
    <property type="entry name" value="Tyr/Ser_Pase_IphP-type"/>
</dbReference>
<dbReference type="OrthoDB" id="1188001at2"/>
<dbReference type="PANTHER" id="PTHR31126:SF1">
    <property type="entry name" value="TYROSINE SPECIFIC PROTEIN PHOSPHATASES DOMAIN-CONTAINING PROTEIN"/>
    <property type="match status" value="1"/>
</dbReference>
<comment type="caution">
    <text evidence="4">The sequence shown here is derived from an EMBL/GenBank/DDBJ whole genome shotgun (WGS) entry which is preliminary data.</text>
</comment>
<evidence type="ECO:0000256" key="1">
    <source>
        <dbReference type="ARBA" id="ARBA00009580"/>
    </source>
</evidence>
<gene>
    <name evidence="4" type="ORF">GCM10011403_05220</name>
</gene>
<name>A0A917GLK0_9GAMM</name>
<dbReference type="InterPro" id="IPR016130">
    <property type="entry name" value="Tyr_Pase_AS"/>
</dbReference>
<evidence type="ECO:0000313" key="5">
    <source>
        <dbReference type="Proteomes" id="UP000627715"/>
    </source>
</evidence>
<feature type="domain" description="Tyrosine specific protein phosphatases" evidence="3">
    <location>
        <begin position="164"/>
        <end position="210"/>
    </location>
</feature>
<comment type="similarity">
    <text evidence="1">Belongs to the protein-tyrosine phosphatase family.</text>
</comment>
<accession>A0A917GLK0</accession>
<dbReference type="PROSITE" id="PS00383">
    <property type="entry name" value="TYR_PHOSPHATASE_1"/>
    <property type="match status" value="1"/>
</dbReference>
<reference evidence="4" key="2">
    <citation type="submission" date="2020-09" db="EMBL/GenBank/DDBJ databases">
        <authorList>
            <person name="Sun Q."/>
            <person name="Zhou Y."/>
        </authorList>
    </citation>
    <scope>NUCLEOTIDE SEQUENCE</scope>
    <source>
        <strain evidence="4">CGMCC 1.15425</strain>
    </source>
</reference>
<feature type="signal peptide" evidence="2">
    <location>
        <begin position="1"/>
        <end position="29"/>
    </location>
</feature>
<sequence>MKIMKQLAYWGAITSVCVASLTAISITSAEVNNNEELIERHLIQMEGSRNFRDLGGYQTKDGRTVKPGVLYRSGVLHHLTDSDYQQISDLEISTVVDFRANDERQSEPTEWKAGPAHIMTWDYEMEMTADDGQMAQFMNPELDEATAEALMAEMYRGMIFEQQEHYRDMFDVLVETDRPLLFHCSAGKDRTGIAAALILHALGVDQETIIADYTLTEAIYTNPAYTNSAPSLTDIDTSDEQYAFMQSMPEPALNALMGARASYIETAFDEMRQEFGSVDAYLRDGLGLSENDIAELQARLLK</sequence>
<evidence type="ECO:0000256" key="2">
    <source>
        <dbReference type="SAM" id="SignalP"/>
    </source>
</evidence>
<proteinExistence type="inferred from homology"/>
<keyword evidence="2" id="KW-0732">Signal</keyword>
<dbReference type="InterPro" id="IPR000387">
    <property type="entry name" value="Tyr_Pase_dom"/>
</dbReference>
<reference evidence="4" key="1">
    <citation type="journal article" date="2014" name="Int. J. Syst. Evol. Microbiol.">
        <title>Complete genome sequence of Corynebacterium casei LMG S-19264T (=DSM 44701T), isolated from a smear-ripened cheese.</title>
        <authorList>
            <consortium name="US DOE Joint Genome Institute (JGI-PGF)"/>
            <person name="Walter F."/>
            <person name="Albersmeier A."/>
            <person name="Kalinowski J."/>
            <person name="Ruckert C."/>
        </authorList>
    </citation>
    <scope>NUCLEOTIDE SEQUENCE</scope>
    <source>
        <strain evidence="4">CGMCC 1.15425</strain>
    </source>
</reference>
<dbReference type="AlphaFoldDB" id="A0A917GLK0"/>
<dbReference type="InterPro" id="IPR029021">
    <property type="entry name" value="Prot-tyrosine_phosphatase-like"/>
</dbReference>
<evidence type="ECO:0000259" key="3">
    <source>
        <dbReference type="PROSITE" id="PS50056"/>
    </source>
</evidence>
<dbReference type="EMBL" id="BMIY01000002">
    <property type="protein sequence ID" value="GGG51028.1"/>
    <property type="molecule type" value="Genomic_DNA"/>
</dbReference>
<keyword evidence="5" id="KW-1185">Reference proteome</keyword>
<dbReference type="GO" id="GO:0004721">
    <property type="term" value="F:phosphoprotein phosphatase activity"/>
    <property type="evidence" value="ECO:0007669"/>
    <property type="project" value="InterPro"/>
</dbReference>
<dbReference type="Pfam" id="PF13350">
    <property type="entry name" value="Y_phosphatase3"/>
    <property type="match status" value="1"/>
</dbReference>
<dbReference type="Gene3D" id="3.90.190.10">
    <property type="entry name" value="Protein tyrosine phosphatase superfamily"/>
    <property type="match status" value="1"/>
</dbReference>
<feature type="chain" id="PRO_5037160294" evidence="2">
    <location>
        <begin position="30"/>
        <end position="302"/>
    </location>
</feature>
<dbReference type="PANTHER" id="PTHR31126">
    <property type="entry name" value="TYROSINE-PROTEIN PHOSPHATASE"/>
    <property type="match status" value="1"/>
</dbReference>
<evidence type="ECO:0000313" key="4">
    <source>
        <dbReference type="EMBL" id="GGG51028.1"/>
    </source>
</evidence>
<organism evidence="4 5">
    <name type="scientific">Pseudohongiella nitratireducens</name>
    <dbReference type="NCBI Taxonomy" id="1768907"/>
    <lineage>
        <taxon>Bacteria</taxon>
        <taxon>Pseudomonadati</taxon>
        <taxon>Pseudomonadota</taxon>
        <taxon>Gammaproteobacteria</taxon>
        <taxon>Pseudomonadales</taxon>
        <taxon>Pseudohongiellaceae</taxon>
        <taxon>Pseudohongiella</taxon>
    </lineage>
</organism>